<reference evidence="1 2" key="1">
    <citation type="submission" date="2023-03" db="EMBL/GenBank/DDBJ databases">
        <title>WGS of Gossypium arboreum.</title>
        <authorList>
            <person name="Yu D."/>
        </authorList>
    </citation>
    <scope>NUCLEOTIDE SEQUENCE [LARGE SCALE GENOMIC DNA]</scope>
    <source>
        <tissue evidence="1">Leaf</tissue>
    </source>
</reference>
<dbReference type="Proteomes" id="UP001358586">
    <property type="component" value="Chromosome 12"/>
</dbReference>
<dbReference type="EMBL" id="JARKNE010000012">
    <property type="protein sequence ID" value="KAK5775231.1"/>
    <property type="molecule type" value="Genomic_DNA"/>
</dbReference>
<organism evidence="1 2">
    <name type="scientific">Gossypium arboreum</name>
    <name type="common">Tree cotton</name>
    <name type="synonym">Gossypium nanking</name>
    <dbReference type="NCBI Taxonomy" id="29729"/>
    <lineage>
        <taxon>Eukaryota</taxon>
        <taxon>Viridiplantae</taxon>
        <taxon>Streptophyta</taxon>
        <taxon>Embryophyta</taxon>
        <taxon>Tracheophyta</taxon>
        <taxon>Spermatophyta</taxon>
        <taxon>Magnoliopsida</taxon>
        <taxon>eudicotyledons</taxon>
        <taxon>Gunneridae</taxon>
        <taxon>Pentapetalae</taxon>
        <taxon>rosids</taxon>
        <taxon>malvids</taxon>
        <taxon>Malvales</taxon>
        <taxon>Malvaceae</taxon>
        <taxon>Malvoideae</taxon>
        <taxon>Gossypium</taxon>
    </lineage>
</organism>
<accession>A0ABR0MMJ8</accession>
<gene>
    <name evidence="1" type="ORF">PVK06_043103</name>
</gene>
<evidence type="ECO:0000313" key="2">
    <source>
        <dbReference type="Proteomes" id="UP001358586"/>
    </source>
</evidence>
<evidence type="ECO:0000313" key="1">
    <source>
        <dbReference type="EMBL" id="KAK5775231.1"/>
    </source>
</evidence>
<sequence>MKGIVGVLRVLWVMKRSPKDLKTKLLFMDVRSFCGDPWKEKPSWHILKEGHCANHLKEMILWWTLKDNNGMVSKMGTITKSRKGWANSVSNVLKMLKVRNGHKARYRIYGMKKKVKLVGFTPREMTPRLCQRSGEMGCYEYRVGLMVCSSLSCFVVVLHTG</sequence>
<comment type="caution">
    <text evidence="1">The sequence shown here is derived from an EMBL/GenBank/DDBJ whole genome shotgun (WGS) entry which is preliminary data.</text>
</comment>
<protein>
    <submittedName>
        <fullName evidence="1">Uncharacterized protein</fullName>
    </submittedName>
</protein>
<keyword evidence="2" id="KW-1185">Reference proteome</keyword>
<name>A0ABR0MMJ8_GOSAR</name>
<proteinExistence type="predicted"/>